<dbReference type="Gene3D" id="1.10.10.2840">
    <property type="entry name" value="PucR C-terminal helix-turn-helix domain"/>
    <property type="match status" value="1"/>
</dbReference>
<dbReference type="Pfam" id="PF13556">
    <property type="entry name" value="HTH_30"/>
    <property type="match status" value="1"/>
</dbReference>
<evidence type="ECO:0000256" key="1">
    <source>
        <dbReference type="SAM" id="MobiDB-lite"/>
    </source>
</evidence>
<dbReference type="InterPro" id="IPR025736">
    <property type="entry name" value="PucR_C-HTH_dom"/>
</dbReference>
<comment type="caution">
    <text evidence="3">The sequence shown here is derived from an EMBL/GenBank/DDBJ whole genome shotgun (WGS) entry which is preliminary data.</text>
</comment>
<evidence type="ECO:0000313" key="4">
    <source>
        <dbReference type="Proteomes" id="UP000624709"/>
    </source>
</evidence>
<keyword evidence="4" id="KW-1185">Reference proteome</keyword>
<sequence>MRDLAARLTALDPDAGAALQVIAYFDRLIEGRAGLPAIIRGAAVLAGCPARLTDPRRRISLRVQPDGTDTTPARQPASAQAAADQAASGRAASGQAASDQAASDQAASDQAASDQAAASAAFAGSAAGEDPGWMSVEVTDGAVLRLERAGPPGPVDAMILERAAAAARAVLDRTHAPLPDSLKIVVNPDATEAVRLQAATRLGLKTTDFVRAIALPDARPHLATDRDPPPSPQLRTGVGPLGPVLALPASWAAAQIALRFTADGTEADPGPRLVHAEQLGGLALLAAVIIPNAAPVPDVSALDRVAATAPWALATLNAAAEAPSLRAAALRIHHSTMQERLSHIDHQLGWDFRTPPGRLRLQLAFALRRLHRNPTAV</sequence>
<proteinExistence type="predicted"/>
<dbReference type="RefSeq" id="WP_203830877.1">
    <property type="nucleotide sequence ID" value="NZ_BAAATY010000070.1"/>
</dbReference>
<evidence type="ECO:0000259" key="2">
    <source>
        <dbReference type="Pfam" id="PF13556"/>
    </source>
</evidence>
<accession>A0ABQ4BRG9</accession>
<dbReference type="Proteomes" id="UP000624709">
    <property type="component" value="Unassembled WGS sequence"/>
</dbReference>
<dbReference type="EMBL" id="BOMS01000167">
    <property type="protein sequence ID" value="GIE73254.1"/>
    <property type="molecule type" value="Genomic_DNA"/>
</dbReference>
<gene>
    <name evidence="3" type="ORF">Apa02nite_093620</name>
</gene>
<feature type="domain" description="PucR C-terminal helix-turn-helix" evidence="2">
    <location>
        <begin position="324"/>
        <end position="366"/>
    </location>
</feature>
<feature type="region of interest" description="Disordered" evidence="1">
    <location>
        <begin position="56"/>
        <end position="112"/>
    </location>
</feature>
<organism evidence="3 4">
    <name type="scientific">Actinoplanes palleronii</name>
    <dbReference type="NCBI Taxonomy" id="113570"/>
    <lineage>
        <taxon>Bacteria</taxon>
        <taxon>Bacillati</taxon>
        <taxon>Actinomycetota</taxon>
        <taxon>Actinomycetes</taxon>
        <taxon>Micromonosporales</taxon>
        <taxon>Micromonosporaceae</taxon>
        <taxon>Actinoplanes</taxon>
    </lineage>
</organism>
<reference evidence="3 4" key="1">
    <citation type="submission" date="2021-01" db="EMBL/GenBank/DDBJ databases">
        <title>Whole genome shotgun sequence of Actinoplanes palleronii NBRC 14916.</title>
        <authorList>
            <person name="Komaki H."/>
            <person name="Tamura T."/>
        </authorList>
    </citation>
    <scope>NUCLEOTIDE SEQUENCE [LARGE SCALE GENOMIC DNA]</scope>
    <source>
        <strain evidence="3 4">NBRC 14916</strain>
    </source>
</reference>
<evidence type="ECO:0000313" key="3">
    <source>
        <dbReference type="EMBL" id="GIE73254.1"/>
    </source>
</evidence>
<dbReference type="InterPro" id="IPR042070">
    <property type="entry name" value="PucR_C-HTH_sf"/>
</dbReference>
<feature type="compositionally biased region" description="Low complexity" evidence="1">
    <location>
        <begin position="77"/>
        <end position="112"/>
    </location>
</feature>
<name>A0ABQ4BRG9_9ACTN</name>
<protein>
    <recommendedName>
        <fullName evidence="2">PucR C-terminal helix-turn-helix domain-containing protein</fullName>
    </recommendedName>
</protein>